<protein>
    <submittedName>
        <fullName evidence="2">DNA-binding LytR/AlgR family response regulator</fullName>
    </submittedName>
</protein>
<gene>
    <name evidence="2" type="ORF">J2Z69_002256</name>
</gene>
<dbReference type="EMBL" id="JAGGLD010000003">
    <property type="protein sequence ID" value="MBP2001213.1"/>
    <property type="molecule type" value="Genomic_DNA"/>
</dbReference>
<name>A0ABS4JHL2_9BACL</name>
<keyword evidence="3" id="KW-1185">Reference proteome</keyword>
<sequence length="115" mass="13599">MLYTELRPRNVYEDLDPGADAYFFKVGDQGVVIFHGRNYNLKKRLTDEEQRTLLHHPSFFRITCHLFVNVDKITEIDHNTLHFRDAIHGVKSIEVPRKMAEQLRRLIHTRNSIAI</sequence>
<organism evidence="2 3">
    <name type="scientific">Paenibacillus shirakamiensis</name>
    <dbReference type="NCBI Taxonomy" id="1265935"/>
    <lineage>
        <taxon>Bacteria</taxon>
        <taxon>Bacillati</taxon>
        <taxon>Bacillota</taxon>
        <taxon>Bacilli</taxon>
        <taxon>Bacillales</taxon>
        <taxon>Paenibacillaceae</taxon>
        <taxon>Paenibacillus</taxon>
    </lineage>
</organism>
<evidence type="ECO:0000313" key="3">
    <source>
        <dbReference type="Proteomes" id="UP001519288"/>
    </source>
</evidence>
<reference evidence="2 3" key="1">
    <citation type="submission" date="2021-03" db="EMBL/GenBank/DDBJ databases">
        <title>Genomic Encyclopedia of Type Strains, Phase IV (KMG-IV): sequencing the most valuable type-strain genomes for metagenomic binning, comparative biology and taxonomic classification.</title>
        <authorList>
            <person name="Goeker M."/>
        </authorList>
    </citation>
    <scope>NUCLEOTIDE SEQUENCE [LARGE SCALE GENOMIC DNA]</scope>
    <source>
        <strain evidence="2 3">DSM 26806</strain>
    </source>
</reference>
<dbReference type="Proteomes" id="UP001519288">
    <property type="component" value="Unassembled WGS sequence"/>
</dbReference>
<dbReference type="Gene3D" id="2.40.50.1020">
    <property type="entry name" value="LytTr DNA-binding domain"/>
    <property type="match status" value="1"/>
</dbReference>
<proteinExistence type="predicted"/>
<accession>A0ABS4JHL2</accession>
<feature type="domain" description="HTH LytTR-type" evidence="1">
    <location>
        <begin position="22"/>
        <end position="107"/>
    </location>
</feature>
<evidence type="ECO:0000313" key="2">
    <source>
        <dbReference type="EMBL" id="MBP2001213.1"/>
    </source>
</evidence>
<keyword evidence="2" id="KW-0238">DNA-binding</keyword>
<evidence type="ECO:0000259" key="1">
    <source>
        <dbReference type="Pfam" id="PF04397"/>
    </source>
</evidence>
<dbReference type="Pfam" id="PF04397">
    <property type="entry name" value="LytTR"/>
    <property type="match status" value="1"/>
</dbReference>
<dbReference type="RefSeq" id="WP_209862140.1">
    <property type="nucleotide sequence ID" value="NZ_JAGGLD010000003.1"/>
</dbReference>
<dbReference type="InterPro" id="IPR007492">
    <property type="entry name" value="LytTR_DNA-bd_dom"/>
</dbReference>
<comment type="caution">
    <text evidence="2">The sequence shown here is derived from an EMBL/GenBank/DDBJ whole genome shotgun (WGS) entry which is preliminary data.</text>
</comment>
<dbReference type="GO" id="GO:0003677">
    <property type="term" value="F:DNA binding"/>
    <property type="evidence" value="ECO:0007669"/>
    <property type="project" value="UniProtKB-KW"/>
</dbReference>